<dbReference type="AlphaFoldDB" id="A0A4S8LJR1"/>
<keyword evidence="2" id="KW-1185">Reference proteome</keyword>
<accession>A0A4S8LJR1</accession>
<sequence length="86" mass="10037">MDASGYYTAVLYNRALNSLPVVIRRFIRKEDRDRFMALLDRYGWTPLAMKKFWALTINGDPCLVVDSAGNLDLFIHSCCDFYVFKF</sequence>
<protein>
    <submittedName>
        <fullName evidence="1">Uncharacterized protein</fullName>
    </submittedName>
</protein>
<dbReference type="OrthoDB" id="429813at2759"/>
<dbReference type="EMBL" id="ML179391">
    <property type="protein sequence ID" value="THU88878.1"/>
    <property type="molecule type" value="Genomic_DNA"/>
</dbReference>
<evidence type="ECO:0000313" key="2">
    <source>
        <dbReference type="Proteomes" id="UP000297245"/>
    </source>
</evidence>
<gene>
    <name evidence="1" type="ORF">K435DRAFT_303015</name>
</gene>
<organism evidence="1 2">
    <name type="scientific">Dendrothele bispora (strain CBS 962.96)</name>
    <dbReference type="NCBI Taxonomy" id="1314807"/>
    <lineage>
        <taxon>Eukaryota</taxon>
        <taxon>Fungi</taxon>
        <taxon>Dikarya</taxon>
        <taxon>Basidiomycota</taxon>
        <taxon>Agaricomycotina</taxon>
        <taxon>Agaricomycetes</taxon>
        <taxon>Agaricomycetidae</taxon>
        <taxon>Agaricales</taxon>
        <taxon>Agaricales incertae sedis</taxon>
        <taxon>Dendrothele</taxon>
    </lineage>
</organism>
<reference evidence="1 2" key="1">
    <citation type="journal article" date="2019" name="Nat. Ecol. Evol.">
        <title>Megaphylogeny resolves global patterns of mushroom evolution.</title>
        <authorList>
            <person name="Varga T."/>
            <person name="Krizsan K."/>
            <person name="Foldi C."/>
            <person name="Dima B."/>
            <person name="Sanchez-Garcia M."/>
            <person name="Sanchez-Ramirez S."/>
            <person name="Szollosi G.J."/>
            <person name="Szarkandi J.G."/>
            <person name="Papp V."/>
            <person name="Albert L."/>
            <person name="Andreopoulos W."/>
            <person name="Angelini C."/>
            <person name="Antonin V."/>
            <person name="Barry K.W."/>
            <person name="Bougher N.L."/>
            <person name="Buchanan P."/>
            <person name="Buyck B."/>
            <person name="Bense V."/>
            <person name="Catcheside P."/>
            <person name="Chovatia M."/>
            <person name="Cooper J."/>
            <person name="Damon W."/>
            <person name="Desjardin D."/>
            <person name="Finy P."/>
            <person name="Geml J."/>
            <person name="Haridas S."/>
            <person name="Hughes K."/>
            <person name="Justo A."/>
            <person name="Karasinski D."/>
            <person name="Kautmanova I."/>
            <person name="Kiss B."/>
            <person name="Kocsube S."/>
            <person name="Kotiranta H."/>
            <person name="LaButti K.M."/>
            <person name="Lechner B.E."/>
            <person name="Liimatainen K."/>
            <person name="Lipzen A."/>
            <person name="Lukacs Z."/>
            <person name="Mihaltcheva S."/>
            <person name="Morgado L.N."/>
            <person name="Niskanen T."/>
            <person name="Noordeloos M.E."/>
            <person name="Ohm R.A."/>
            <person name="Ortiz-Santana B."/>
            <person name="Ovrebo C."/>
            <person name="Racz N."/>
            <person name="Riley R."/>
            <person name="Savchenko A."/>
            <person name="Shiryaev A."/>
            <person name="Soop K."/>
            <person name="Spirin V."/>
            <person name="Szebenyi C."/>
            <person name="Tomsovsky M."/>
            <person name="Tulloss R.E."/>
            <person name="Uehling J."/>
            <person name="Grigoriev I.V."/>
            <person name="Vagvolgyi C."/>
            <person name="Papp T."/>
            <person name="Martin F.M."/>
            <person name="Miettinen O."/>
            <person name="Hibbett D.S."/>
            <person name="Nagy L.G."/>
        </authorList>
    </citation>
    <scope>NUCLEOTIDE SEQUENCE [LARGE SCALE GENOMIC DNA]</scope>
    <source>
        <strain evidence="1 2">CBS 962.96</strain>
    </source>
</reference>
<proteinExistence type="predicted"/>
<name>A0A4S8LJR1_DENBC</name>
<evidence type="ECO:0000313" key="1">
    <source>
        <dbReference type="EMBL" id="THU88878.1"/>
    </source>
</evidence>
<dbReference type="Proteomes" id="UP000297245">
    <property type="component" value="Unassembled WGS sequence"/>
</dbReference>